<name>A0A365YI52_9MICC</name>
<gene>
    <name evidence="3" type="ORF">C1H84_09025</name>
</gene>
<dbReference type="FunFam" id="3.40.50.720:FF:000084">
    <property type="entry name" value="Short-chain dehydrogenase reductase"/>
    <property type="match status" value="1"/>
</dbReference>
<dbReference type="InterPro" id="IPR020904">
    <property type="entry name" value="Sc_DH/Rdtase_CS"/>
</dbReference>
<dbReference type="InterPro" id="IPR036291">
    <property type="entry name" value="NAD(P)-bd_dom_sf"/>
</dbReference>
<keyword evidence="4" id="KW-1185">Reference proteome</keyword>
<dbReference type="Gene3D" id="3.40.50.720">
    <property type="entry name" value="NAD(P)-binding Rossmann-like Domain"/>
    <property type="match status" value="1"/>
</dbReference>
<dbReference type="Proteomes" id="UP000252167">
    <property type="component" value="Unassembled WGS sequence"/>
</dbReference>
<dbReference type="PRINTS" id="PR00080">
    <property type="entry name" value="SDRFAMILY"/>
</dbReference>
<dbReference type="GO" id="GO:0016491">
    <property type="term" value="F:oxidoreductase activity"/>
    <property type="evidence" value="ECO:0007669"/>
    <property type="project" value="UniProtKB-KW"/>
</dbReference>
<sequence length="249" mass="25065">MPKFEGQTALVTGAGSGIGRSLALALAQQGANVVVTDINEKAAAQSVELISSAGGQALALTQDARNADDAQRVVDAAIACFGGLHLAVNNAGVTSAIAPLGGYPVDEWTRAIDTNLNGVFYGLRTQLPAIAASGGGAVVNMASVLGSVARPNNAAYVAAKHAVVGLTKVAALDYATQGVRVNAVAPGYIDTPLLASMDEPVRAELIGRHPMGRLGTSDEVVALVLFLLSGGASFITGSCHLVDGGYTAL</sequence>
<organism evidence="3 4">
    <name type="scientific">Glutamicibacter soli</name>
    <dbReference type="NCBI Taxonomy" id="453836"/>
    <lineage>
        <taxon>Bacteria</taxon>
        <taxon>Bacillati</taxon>
        <taxon>Actinomycetota</taxon>
        <taxon>Actinomycetes</taxon>
        <taxon>Micrococcales</taxon>
        <taxon>Micrococcaceae</taxon>
        <taxon>Glutamicibacter</taxon>
    </lineage>
</organism>
<evidence type="ECO:0000256" key="1">
    <source>
        <dbReference type="ARBA" id="ARBA00006484"/>
    </source>
</evidence>
<dbReference type="PANTHER" id="PTHR24321">
    <property type="entry name" value="DEHYDROGENASES, SHORT CHAIN"/>
    <property type="match status" value="1"/>
</dbReference>
<comment type="similarity">
    <text evidence="1">Belongs to the short-chain dehydrogenases/reductases (SDR) family.</text>
</comment>
<dbReference type="EMBL" id="POAF01000003">
    <property type="protein sequence ID" value="RBM01960.1"/>
    <property type="molecule type" value="Genomic_DNA"/>
</dbReference>
<dbReference type="PROSITE" id="PS00061">
    <property type="entry name" value="ADH_SHORT"/>
    <property type="match status" value="1"/>
</dbReference>
<dbReference type="AlphaFoldDB" id="A0A365YI52"/>
<dbReference type="SUPFAM" id="SSF51735">
    <property type="entry name" value="NAD(P)-binding Rossmann-fold domains"/>
    <property type="match status" value="1"/>
</dbReference>
<dbReference type="Pfam" id="PF13561">
    <property type="entry name" value="adh_short_C2"/>
    <property type="match status" value="1"/>
</dbReference>
<dbReference type="PANTHER" id="PTHR24321:SF8">
    <property type="entry name" value="ESTRADIOL 17-BETA-DEHYDROGENASE 8-RELATED"/>
    <property type="match status" value="1"/>
</dbReference>
<evidence type="ECO:0000313" key="3">
    <source>
        <dbReference type="EMBL" id="RBM01960.1"/>
    </source>
</evidence>
<reference evidence="3 4" key="1">
    <citation type="submission" date="2018-01" db="EMBL/GenBank/DDBJ databases">
        <title>Glutamicibacter soli strain NHPC-3 Whole genome sequence and assembly.</title>
        <authorList>
            <person name="Choudhury P."/>
            <person name="Gupta D."/>
            <person name="Sengupta K."/>
            <person name="Jawed A."/>
            <person name="Sultana N."/>
            <person name="Saha P."/>
        </authorList>
    </citation>
    <scope>NUCLEOTIDE SEQUENCE [LARGE SCALE GENOMIC DNA]</scope>
    <source>
        <strain evidence="3 4">NHPC-3</strain>
    </source>
</reference>
<proteinExistence type="inferred from homology"/>
<keyword evidence="2" id="KW-0560">Oxidoreductase</keyword>
<dbReference type="NCBIfam" id="NF005559">
    <property type="entry name" value="PRK07231.1"/>
    <property type="match status" value="1"/>
</dbReference>
<dbReference type="RefSeq" id="WP_113607205.1">
    <property type="nucleotide sequence ID" value="NZ_POAF01000003.1"/>
</dbReference>
<dbReference type="InterPro" id="IPR002347">
    <property type="entry name" value="SDR_fam"/>
</dbReference>
<dbReference type="PRINTS" id="PR00081">
    <property type="entry name" value="GDHRDH"/>
</dbReference>
<evidence type="ECO:0000256" key="2">
    <source>
        <dbReference type="ARBA" id="ARBA00023002"/>
    </source>
</evidence>
<comment type="caution">
    <text evidence="3">The sequence shown here is derived from an EMBL/GenBank/DDBJ whole genome shotgun (WGS) entry which is preliminary data.</text>
</comment>
<protein>
    <submittedName>
        <fullName evidence="3">Short-chain dehydrogenase</fullName>
    </submittedName>
</protein>
<evidence type="ECO:0000313" key="4">
    <source>
        <dbReference type="Proteomes" id="UP000252167"/>
    </source>
</evidence>
<accession>A0A365YI52</accession>